<evidence type="ECO:0000313" key="2">
    <source>
        <dbReference type="Proteomes" id="UP000267606"/>
    </source>
</evidence>
<dbReference type="WBParaSite" id="OFLC_0000475301-mRNA-1">
    <property type="protein sequence ID" value="OFLC_0000475301-mRNA-1"/>
    <property type="gene ID" value="OFLC_0000475301"/>
</dbReference>
<reference evidence="1 2" key="2">
    <citation type="submission" date="2018-11" db="EMBL/GenBank/DDBJ databases">
        <authorList>
            <consortium name="Pathogen Informatics"/>
        </authorList>
    </citation>
    <scope>NUCLEOTIDE SEQUENCE [LARGE SCALE GENOMIC DNA]</scope>
</reference>
<dbReference type="AlphaFoldDB" id="A0A183HB92"/>
<proteinExistence type="predicted"/>
<evidence type="ECO:0000313" key="3">
    <source>
        <dbReference type="WBParaSite" id="OFLC_0000475301-mRNA-1"/>
    </source>
</evidence>
<dbReference type="Proteomes" id="UP000267606">
    <property type="component" value="Unassembled WGS sequence"/>
</dbReference>
<keyword evidence="2" id="KW-1185">Reference proteome</keyword>
<sequence>MQWSIFIETINVSSNHTATDNVNHRERSCGWRSLNDYERPSSVADVTWLSRSRSEVTSRERITLFRFI</sequence>
<dbReference type="EMBL" id="UZAJ01003775">
    <property type="protein sequence ID" value="VDO40953.1"/>
    <property type="molecule type" value="Genomic_DNA"/>
</dbReference>
<accession>A0A183HB92</accession>
<reference evidence="3" key="1">
    <citation type="submission" date="2016-06" db="UniProtKB">
        <authorList>
            <consortium name="WormBaseParasite"/>
        </authorList>
    </citation>
    <scope>IDENTIFICATION</scope>
</reference>
<name>A0A183HB92_9BILA</name>
<dbReference type="STRING" id="387005.A0A183HB92"/>
<gene>
    <name evidence="1" type="ORF">OFLC_LOCUS4756</name>
</gene>
<organism evidence="3">
    <name type="scientific">Onchocerca flexuosa</name>
    <dbReference type="NCBI Taxonomy" id="387005"/>
    <lineage>
        <taxon>Eukaryota</taxon>
        <taxon>Metazoa</taxon>
        <taxon>Ecdysozoa</taxon>
        <taxon>Nematoda</taxon>
        <taxon>Chromadorea</taxon>
        <taxon>Rhabditida</taxon>
        <taxon>Spirurina</taxon>
        <taxon>Spiruromorpha</taxon>
        <taxon>Filarioidea</taxon>
        <taxon>Onchocercidae</taxon>
        <taxon>Onchocerca</taxon>
    </lineage>
</organism>
<evidence type="ECO:0000313" key="1">
    <source>
        <dbReference type="EMBL" id="VDO40953.1"/>
    </source>
</evidence>
<protein>
    <submittedName>
        <fullName evidence="1 3">Uncharacterized protein</fullName>
    </submittedName>
</protein>